<feature type="transmembrane region" description="Helical" evidence="6">
    <location>
        <begin position="70"/>
        <end position="91"/>
    </location>
</feature>
<proteinExistence type="inferred from homology"/>
<dbReference type="Proteomes" id="UP000023758">
    <property type="component" value="Unassembled WGS sequence"/>
</dbReference>
<protein>
    <submittedName>
        <fullName evidence="8">Uncharacterized protein</fullName>
    </submittedName>
</protein>
<dbReference type="AlphaFoldDB" id="A0A022W0M4"/>
<evidence type="ECO:0000256" key="4">
    <source>
        <dbReference type="ARBA" id="ARBA00023136"/>
    </source>
</evidence>
<evidence type="ECO:0000256" key="2">
    <source>
        <dbReference type="ARBA" id="ARBA00022824"/>
    </source>
</evidence>
<sequence length="109" mass="11717">MATRRGAAKEAQSEISTPKPASSQPAGTELRSLPGGVLWKFILYSVMIVCCPLATYYGTVDRVFGGNTTYAGAAAAGAANVVLIVYIIFAIREDNEIERKAADEFKKDR</sequence>
<keyword evidence="5 6" id="KW-0968">Cytoplasmic vesicle</keyword>
<evidence type="ECO:0000256" key="5">
    <source>
        <dbReference type="ARBA" id="ARBA00023329"/>
    </source>
</evidence>
<evidence type="ECO:0000256" key="7">
    <source>
        <dbReference type="SAM" id="MobiDB-lite"/>
    </source>
</evidence>
<name>A0A022W0M4_TRIRU</name>
<comment type="similarity">
    <text evidence="6">Belongs to the VMA21 family.</text>
</comment>
<dbReference type="PANTHER" id="PTHR31792">
    <property type="entry name" value="VACUOLAR ATPASE ASSEMBLY INTEGRAL MEMBRANE PROTEIN VMA21"/>
    <property type="match status" value="1"/>
</dbReference>
<dbReference type="HOGENOM" id="CLU_154717_1_1_1"/>
<dbReference type="GO" id="GO:0005789">
    <property type="term" value="C:endoplasmic reticulum membrane"/>
    <property type="evidence" value="ECO:0007669"/>
    <property type="project" value="UniProtKB-SubCell"/>
</dbReference>
<comment type="function">
    <text evidence="6">Required for the assembly of the V0 complex of the vacuolar ATPase (V-ATPase) in the endoplasmic reticulum.</text>
</comment>
<comment type="caution">
    <text evidence="6">Lacks conserved residue(s) required for the propagation of feature annotation.</text>
</comment>
<keyword evidence="3 6" id="KW-1133">Transmembrane helix</keyword>
<accession>A0A022W0M4</accession>
<dbReference type="EMBL" id="KK207865">
    <property type="protein sequence ID" value="EZF51754.1"/>
    <property type="molecule type" value="Genomic_DNA"/>
</dbReference>
<evidence type="ECO:0000256" key="6">
    <source>
        <dbReference type="HAMAP-Rule" id="MF_03058"/>
    </source>
</evidence>
<feature type="region of interest" description="Disordered" evidence="7">
    <location>
        <begin position="1"/>
        <end position="29"/>
    </location>
</feature>
<reference evidence="8" key="1">
    <citation type="submission" date="2014-02" db="EMBL/GenBank/DDBJ databases">
        <title>The Genome Sequence of Trichophyton rubrum (morphotype fischeri) CBS 288.86.</title>
        <authorList>
            <consortium name="The Broad Institute Genomics Platform"/>
            <person name="Cuomo C.A."/>
            <person name="White T.C."/>
            <person name="Graser Y."/>
            <person name="Martinez-Rossi N."/>
            <person name="Heitman J."/>
            <person name="Young S.K."/>
            <person name="Zeng Q."/>
            <person name="Gargeya S."/>
            <person name="Abouelleil A."/>
            <person name="Alvarado L."/>
            <person name="Chapman S.B."/>
            <person name="Gainer-Dewar J."/>
            <person name="Goldberg J."/>
            <person name="Griggs A."/>
            <person name="Gujja S."/>
            <person name="Hansen M."/>
            <person name="Howarth C."/>
            <person name="Imamovic A."/>
            <person name="Larimer J."/>
            <person name="Martinez D."/>
            <person name="Murphy C."/>
            <person name="Pearson M.D."/>
            <person name="Persinoti G."/>
            <person name="Poon T."/>
            <person name="Priest M."/>
            <person name="Roberts A.D."/>
            <person name="Saif S."/>
            <person name="Shea T.D."/>
            <person name="Sykes S.N."/>
            <person name="Wortman J."/>
            <person name="Nusbaum C."/>
            <person name="Birren B."/>
        </authorList>
    </citation>
    <scope>NUCLEOTIDE SEQUENCE [LARGE SCALE GENOMIC DNA]</scope>
    <source>
        <strain evidence="8">CBS 288.86</strain>
    </source>
</reference>
<dbReference type="HAMAP" id="MF_03058">
    <property type="entry name" value="VMA21"/>
    <property type="match status" value="1"/>
</dbReference>
<feature type="compositionally biased region" description="Polar residues" evidence="7">
    <location>
        <begin position="13"/>
        <end position="26"/>
    </location>
</feature>
<dbReference type="GO" id="GO:0033116">
    <property type="term" value="C:endoplasmic reticulum-Golgi intermediate compartment membrane"/>
    <property type="evidence" value="ECO:0007669"/>
    <property type="project" value="UniProtKB-SubCell"/>
</dbReference>
<dbReference type="InterPro" id="IPR019013">
    <property type="entry name" value="Vma21"/>
</dbReference>
<evidence type="ECO:0000256" key="3">
    <source>
        <dbReference type="ARBA" id="ARBA00022989"/>
    </source>
</evidence>
<comment type="subcellular location">
    <subcellularLocation>
        <location evidence="6">Endoplasmic reticulum membrane</location>
        <topology evidence="6">Multi-pass membrane protein</topology>
    </subcellularLocation>
    <subcellularLocation>
        <location evidence="6">Endoplasmic reticulum-Golgi intermediate compartment membrane</location>
        <topology evidence="6">Multi-pass membrane protein</topology>
    </subcellularLocation>
    <subcellularLocation>
        <location evidence="6">Cytoplasmic vesicle</location>
        <location evidence="6">COPII-coated vesicle membrane</location>
        <topology evidence="6">Multi-pass membrane protein</topology>
    </subcellularLocation>
</comment>
<dbReference type="GO" id="GO:0070072">
    <property type="term" value="P:vacuolar proton-transporting V-type ATPase complex assembly"/>
    <property type="evidence" value="ECO:0007669"/>
    <property type="project" value="UniProtKB-UniRule"/>
</dbReference>
<keyword evidence="4 6" id="KW-0472">Membrane</keyword>
<dbReference type="Pfam" id="PF09446">
    <property type="entry name" value="VMA21"/>
    <property type="match status" value="1"/>
</dbReference>
<feature type="transmembrane region" description="Helical" evidence="6">
    <location>
        <begin position="37"/>
        <end position="58"/>
    </location>
</feature>
<organism evidence="8">
    <name type="scientific">Trichophyton rubrum CBS 288.86</name>
    <dbReference type="NCBI Taxonomy" id="1215330"/>
    <lineage>
        <taxon>Eukaryota</taxon>
        <taxon>Fungi</taxon>
        <taxon>Dikarya</taxon>
        <taxon>Ascomycota</taxon>
        <taxon>Pezizomycotina</taxon>
        <taxon>Eurotiomycetes</taxon>
        <taxon>Eurotiomycetidae</taxon>
        <taxon>Onygenales</taxon>
        <taxon>Arthrodermataceae</taxon>
        <taxon>Trichophyton</taxon>
    </lineage>
</organism>
<evidence type="ECO:0000313" key="8">
    <source>
        <dbReference type="EMBL" id="EZF51754.1"/>
    </source>
</evidence>
<dbReference type="PANTHER" id="PTHR31792:SF3">
    <property type="entry name" value="VACUOLAR ATPASE ASSEMBLY INTEGRAL MEMBRANE PROTEIN VMA21"/>
    <property type="match status" value="1"/>
</dbReference>
<keyword evidence="1 6" id="KW-0812">Transmembrane</keyword>
<keyword evidence="2 6" id="KW-0256">Endoplasmic reticulum</keyword>
<dbReference type="OrthoDB" id="160405at2759"/>
<gene>
    <name evidence="8" type="ORF">H103_05229</name>
</gene>
<dbReference type="GO" id="GO:0012507">
    <property type="term" value="C:ER to Golgi transport vesicle membrane"/>
    <property type="evidence" value="ECO:0007669"/>
    <property type="project" value="UniProtKB-SubCell"/>
</dbReference>
<evidence type="ECO:0000256" key="1">
    <source>
        <dbReference type="ARBA" id="ARBA00022692"/>
    </source>
</evidence>